<organism evidence="3 4">
    <name type="scientific">Hapsidospora chrysogenum (strain ATCC 11550 / CBS 779.69 / DSM 880 / IAM 14645 / JCM 23072 / IMI 49137)</name>
    <name type="common">Acremonium chrysogenum</name>
    <dbReference type="NCBI Taxonomy" id="857340"/>
    <lineage>
        <taxon>Eukaryota</taxon>
        <taxon>Fungi</taxon>
        <taxon>Dikarya</taxon>
        <taxon>Ascomycota</taxon>
        <taxon>Pezizomycotina</taxon>
        <taxon>Sordariomycetes</taxon>
        <taxon>Hypocreomycetidae</taxon>
        <taxon>Hypocreales</taxon>
        <taxon>Bionectriaceae</taxon>
        <taxon>Hapsidospora</taxon>
    </lineage>
</organism>
<dbReference type="PROSITE" id="PS51391">
    <property type="entry name" value="CID"/>
    <property type="match status" value="1"/>
</dbReference>
<dbReference type="STRING" id="857340.A0A086TIB8"/>
<evidence type="ECO:0000313" key="4">
    <source>
        <dbReference type="Proteomes" id="UP000029964"/>
    </source>
</evidence>
<dbReference type="GO" id="GO:0070692">
    <property type="term" value="C:CTDK-1 complex"/>
    <property type="evidence" value="ECO:0007669"/>
    <property type="project" value="InterPro"/>
</dbReference>
<gene>
    <name evidence="3" type="ORF">ACRE_001720</name>
</gene>
<dbReference type="OrthoDB" id="21266at2759"/>
<keyword evidence="3" id="KW-0418">Kinase</keyword>
<dbReference type="GO" id="GO:0016301">
    <property type="term" value="F:kinase activity"/>
    <property type="evidence" value="ECO:0007669"/>
    <property type="project" value="UniProtKB-KW"/>
</dbReference>
<evidence type="ECO:0000259" key="2">
    <source>
        <dbReference type="PROSITE" id="PS51391"/>
    </source>
</evidence>
<name>A0A086TIB8_HAPC1</name>
<feature type="domain" description="CID" evidence="2">
    <location>
        <begin position="3"/>
        <end position="138"/>
    </location>
</feature>
<dbReference type="Pfam" id="PF12350">
    <property type="entry name" value="CTK3_C"/>
    <property type="match status" value="1"/>
</dbReference>
<reference evidence="4" key="1">
    <citation type="journal article" date="2014" name="Genome Announc.">
        <title>Genome sequence and annotation of Acremonium chrysogenum, producer of the beta-lactam antibiotic cephalosporin C.</title>
        <authorList>
            <person name="Terfehr D."/>
            <person name="Dahlmann T.A."/>
            <person name="Specht T."/>
            <person name="Zadra I."/>
            <person name="Kuernsteiner H."/>
            <person name="Kueck U."/>
        </authorList>
    </citation>
    <scope>NUCLEOTIDE SEQUENCE [LARGE SCALE GENOMIC DNA]</scope>
    <source>
        <strain evidence="4">ATCC 11550 / CBS 779.69 / DSM 880 / IAM 14645 / JCM 23072 / IMI 49137</strain>
    </source>
</reference>
<dbReference type="InterPro" id="IPR042326">
    <property type="entry name" value="Ctk3"/>
</dbReference>
<dbReference type="Pfam" id="PF12243">
    <property type="entry name" value="CTK3"/>
    <property type="match status" value="1"/>
</dbReference>
<dbReference type="GO" id="GO:0045943">
    <property type="term" value="P:positive regulation of transcription by RNA polymerase I"/>
    <property type="evidence" value="ECO:0007669"/>
    <property type="project" value="TreeGrafter"/>
</dbReference>
<keyword evidence="4" id="KW-1185">Reference proteome</keyword>
<dbReference type="Gene3D" id="1.25.40.90">
    <property type="match status" value="1"/>
</dbReference>
<keyword evidence="3" id="KW-0808">Transferase</keyword>
<comment type="caution">
    <text evidence="3">The sequence shown here is derived from an EMBL/GenBank/DDBJ whole genome shotgun (WGS) entry which is preliminary data.</text>
</comment>
<feature type="region of interest" description="Disordered" evidence="1">
    <location>
        <begin position="141"/>
        <end position="195"/>
    </location>
</feature>
<protein>
    <submittedName>
        <fullName evidence="3">CTD kinase subunit gamma-like protein</fullName>
    </submittedName>
</protein>
<dbReference type="Proteomes" id="UP000029964">
    <property type="component" value="Unassembled WGS sequence"/>
</dbReference>
<dbReference type="InterPro" id="IPR024637">
    <property type="entry name" value="Ctk3_C"/>
</dbReference>
<evidence type="ECO:0000313" key="3">
    <source>
        <dbReference type="EMBL" id="KFH49100.1"/>
    </source>
</evidence>
<dbReference type="HOGENOM" id="CLU_051552_0_0_1"/>
<evidence type="ECO:0000256" key="1">
    <source>
        <dbReference type="SAM" id="MobiDB-lite"/>
    </source>
</evidence>
<dbReference type="FunFam" id="1.25.40.90:FF:000032">
    <property type="entry name" value="CTD kinase subunit gamma"/>
    <property type="match status" value="1"/>
</dbReference>
<accession>A0A086TIB8</accession>
<dbReference type="EMBL" id="JPKY01000001">
    <property type="protein sequence ID" value="KFH49100.1"/>
    <property type="molecule type" value="Genomic_DNA"/>
</dbReference>
<feature type="compositionally biased region" description="Basic and acidic residues" evidence="1">
    <location>
        <begin position="176"/>
        <end position="191"/>
    </location>
</feature>
<dbReference type="GO" id="GO:0032786">
    <property type="term" value="P:positive regulation of DNA-templated transcription, elongation"/>
    <property type="evidence" value="ECO:0007669"/>
    <property type="project" value="InterPro"/>
</dbReference>
<proteinExistence type="predicted"/>
<dbReference type="InterPro" id="IPR008942">
    <property type="entry name" value="ENTH_VHS"/>
</dbReference>
<dbReference type="InterPro" id="IPR024638">
    <property type="entry name" value="Ctk3_N"/>
</dbReference>
<dbReference type="PANTHER" id="PTHR28291">
    <property type="entry name" value="CTD KINASE SUBUNIT GAMMA"/>
    <property type="match status" value="1"/>
</dbReference>
<sequence length="256" mass="29073">MADPFEVRMRFTSQLQHLNASVSSAQKAVQYALKYKEMDEDLHSCILEQVERNNMNTRANIMYFIEHFLDSAHKEGHADYIRMMQRDIIRVVDAVAPDDGSGAANVRVVRRVLQGLQGKGHIDSQAVSQIEEVLKERETTADDLGLASPNGDVDMADAPPSQTIPKPGRRGAAPQRLDKRQVEQRIEEDRERHKREREHIWAVPAGGEAEINRLWDETSDFGDDDDRLLAEEADDFGKEMEMRKCRHQGAANGVKR</sequence>
<dbReference type="AlphaFoldDB" id="A0A086TIB8"/>
<dbReference type="PANTHER" id="PTHR28291:SF1">
    <property type="entry name" value="CTD KINASE SUBUNIT GAMMA"/>
    <property type="match status" value="1"/>
</dbReference>
<dbReference type="InterPro" id="IPR006569">
    <property type="entry name" value="CID_dom"/>
</dbReference>